<protein>
    <submittedName>
        <fullName evidence="2">Uncharacterized protein</fullName>
    </submittedName>
</protein>
<dbReference type="Proteomes" id="UP000319004">
    <property type="component" value="Chromosome"/>
</dbReference>
<name>A0A518I2D4_9BACT</name>
<dbReference type="EMBL" id="CP037423">
    <property type="protein sequence ID" value="QDV47204.1"/>
    <property type="molecule type" value="Genomic_DNA"/>
</dbReference>
<evidence type="ECO:0000256" key="1">
    <source>
        <dbReference type="SAM" id="Phobius"/>
    </source>
</evidence>
<proteinExistence type="predicted"/>
<evidence type="ECO:0000313" key="3">
    <source>
        <dbReference type="Proteomes" id="UP000319004"/>
    </source>
</evidence>
<dbReference type="KEGG" id="snep:Enr13x_71130"/>
<keyword evidence="1" id="KW-0472">Membrane</keyword>
<keyword evidence="1" id="KW-1133">Transmembrane helix</keyword>
<evidence type="ECO:0000313" key="2">
    <source>
        <dbReference type="EMBL" id="QDV47204.1"/>
    </source>
</evidence>
<organism evidence="2 3">
    <name type="scientific">Stieleria neptunia</name>
    <dbReference type="NCBI Taxonomy" id="2527979"/>
    <lineage>
        <taxon>Bacteria</taxon>
        <taxon>Pseudomonadati</taxon>
        <taxon>Planctomycetota</taxon>
        <taxon>Planctomycetia</taxon>
        <taxon>Pirellulales</taxon>
        <taxon>Pirellulaceae</taxon>
        <taxon>Stieleria</taxon>
    </lineage>
</organism>
<accession>A0A518I2D4</accession>
<dbReference type="RefSeq" id="WP_145391316.1">
    <property type="nucleotide sequence ID" value="NZ_CP037423.1"/>
</dbReference>
<sequence>MINPYQAPTEIQNSAESAEHPSAEFLVTTRQLRHAESKFLLYRCGGRLTLASFVMIALSFLVAFDGLLPFGPSAATGQFQVPLVFRQLAVMGLATVVYLGLIIGVRKESRAQLASHGIVEGAGISVRIMDGLLQWSGPGGTFTVPLTKTRPIRTRKGVIVVVDRDLYLFIPQEAAFAGGPYRTFVRAVVA</sequence>
<reference evidence="2 3" key="1">
    <citation type="submission" date="2019-03" db="EMBL/GenBank/DDBJ databases">
        <title>Deep-cultivation of Planctomycetes and their phenomic and genomic characterization uncovers novel biology.</title>
        <authorList>
            <person name="Wiegand S."/>
            <person name="Jogler M."/>
            <person name="Boedeker C."/>
            <person name="Pinto D."/>
            <person name="Vollmers J."/>
            <person name="Rivas-Marin E."/>
            <person name="Kohn T."/>
            <person name="Peeters S.H."/>
            <person name="Heuer A."/>
            <person name="Rast P."/>
            <person name="Oberbeckmann S."/>
            <person name="Bunk B."/>
            <person name="Jeske O."/>
            <person name="Meyerdierks A."/>
            <person name="Storesund J.E."/>
            <person name="Kallscheuer N."/>
            <person name="Luecker S."/>
            <person name="Lage O.M."/>
            <person name="Pohl T."/>
            <person name="Merkel B.J."/>
            <person name="Hornburger P."/>
            <person name="Mueller R.-W."/>
            <person name="Bruemmer F."/>
            <person name="Labrenz M."/>
            <person name="Spormann A.M."/>
            <person name="Op den Camp H."/>
            <person name="Overmann J."/>
            <person name="Amann R."/>
            <person name="Jetten M.S.M."/>
            <person name="Mascher T."/>
            <person name="Medema M.H."/>
            <person name="Devos D.P."/>
            <person name="Kaster A.-K."/>
            <person name="Ovreas L."/>
            <person name="Rohde M."/>
            <person name="Galperin M.Y."/>
            <person name="Jogler C."/>
        </authorList>
    </citation>
    <scope>NUCLEOTIDE SEQUENCE [LARGE SCALE GENOMIC DNA]</scope>
    <source>
        <strain evidence="2 3">Enr13</strain>
    </source>
</reference>
<keyword evidence="3" id="KW-1185">Reference proteome</keyword>
<dbReference type="AlphaFoldDB" id="A0A518I2D4"/>
<gene>
    <name evidence="2" type="ORF">Enr13x_71130</name>
</gene>
<dbReference type="OrthoDB" id="273687at2"/>
<feature type="transmembrane region" description="Helical" evidence="1">
    <location>
        <begin position="40"/>
        <end position="64"/>
    </location>
</feature>
<feature type="transmembrane region" description="Helical" evidence="1">
    <location>
        <begin position="84"/>
        <end position="105"/>
    </location>
</feature>
<keyword evidence="1" id="KW-0812">Transmembrane</keyword>